<feature type="compositionally biased region" description="Polar residues" evidence="1">
    <location>
        <begin position="22"/>
        <end position="37"/>
    </location>
</feature>
<dbReference type="EMBL" id="PICB01001639">
    <property type="protein sequence ID" value="PLP41169.1"/>
    <property type="molecule type" value="Genomic_DNA"/>
</dbReference>
<dbReference type="Proteomes" id="UP000234473">
    <property type="component" value="Unassembled WGS sequence"/>
</dbReference>
<gene>
    <name evidence="3" type="ORF">CWM98_25050</name>
    <name evidence="2" type="ORF">CWN47_37860</name>
</gene>
<evidence type="ECO:0000313" key="4">
    <source>
        <dbReference type="Proteomes" id="UP000234412"/>
    </source>
</evidence>
<dbReference type="Proteomes" id="UP000234412">
    <property type="component" value="Unassembled WGS sequence"/>
</dbReference>
<dbReference type="AlphaFoldDB" id="A0A264C7F2"/>
<name>A0A264C7F2_KLEVA</name>
<evidence type="ECO:0000313" key="5">
    <source>
        <dbReference type="Proteomes" id="UP000234473"/>
    </source>
</evidence>
<dbReference type="EMBL" id="PIDP01002675">
    <property type="protein sequence ID" value="PLM80180.1"/>
    <property type="molecule type" value="Genomic_DNA"/>
</dbReference>
<evidence type="ECO:0000313" key="2">
    <source>
        <dbReference type="EMBL" id="PLM80180.1"/>
    </source>
</evidence>
<proteinExistence type="predicted"/>
<feature type="region of interest" description="Disordered" evidence="1">
    <location>
        <begin position="15"/>
        <end position="37"/>
    </location>
</feature>
<accession>A0A264C7F2</accession>
<reference evidence="4 5" key="1">
    <citation type="submission" date="2017-11" db="EMBL/GenBank/DDBJ databases">
        <authorList>
            <person name="Han C.G."/>
        </authorList>
    </citation>
    <scope>NUCLEOTIDE SEQUENCE [LARGE SCALE GENOMIC DNA]</scope>
    <source>
        <strain evidence="3 5">A5</strain>
        <strain evidence="2 4">A8</strain>
    </source>
</reference>
<protein>
    <submittedName>
        <fullName evidence="3">Addiction module toxin RelE</fullName>
    </submittedName>
</protein>
<reference evidence="4 5" key="2">
    <citation type="submission" date="2018-01" db="EMBL/GenBank/DDBJ databases">
        <title>Genomic study of Klebsiella pneumoniae.</title>
        <authorList>
            <person name="Yang Y."/>
            <person name="Bicalho R."/>
        </authorList>
    </citation>
    <scope>NUCLEOTIDE SEQUENCE [LARGE SCALE GENOMIC DNA]</scope>
    <source>
        <strain evidence="3 5">A5</strain>
        <strain evidence="2 4">A8</strain>
    </source>
</reference>
<evidence type="ECO:0000313" key="3">
    <source>
        <dbReference type="EMBL" id="PLP41169.1"/>
    </source>
</evidence>
<organism evidence="3 5">
    <name type="scientific">Klebsiella variicola</name>
    <dbReference type="NCBI Taxonomy" id="244366"/>
    <lineage>
        <taxon>Bacteria</taxon>
        <taxon>Pseudomonadati</taxon>
        <taxon>Pseudomonadota</taxon>
        <taxon>Gammaproteobacteria</taxon>
        <taxon>Enterobacterales</taxon>
        <taxon>Enterobacteriaceae</taxon>
        <taxon>Klebsiella/Raoultella group</taxon>
        <taxon>Klebsiella</taxon>
        <taxon>Klebsiella pneumoniae complex</taxon>
    </lineage>
</organism>
<comment type="caution">
    <text evidence="3">The sequence shown here is derived from an EMBL/GenBank/DDBJ whole genome shotgun (WGS) entry which is preliminary data.</text>
</comment>
<evidence type="ECO:0000256" key="1">
    <source>
        <dbReference type="SAM" id="MobiDB-lite"/>
    </source>
</evidence>
<sequence>MMSIIVMRYTKSFGLHRGGKSVNPQELTPVSDWGKQT</sequence>